<accession>A0A6L8KGA8</accession>
<dbReference type="EMBL" id="WWCN01000026">
    <property type="protein sequence ID" value="MYM26406.1"/>
    <property type="molecule type" value="Genomic_DNA"/>
</dbReference>
<dbReference type="Proteomes" id="UP000479335">
    <property type="component" value="Unassembled WGS sequence"/>
</dbReference>
<dbReference type="RefSeq" id="WP_161009840.1">
    <property type="nucleotide sequence ID" value="NZ_WWCN01000026.1"/>
</dbReference>
<proteinExistence type="predicted"/>
<name>A0A6L8KGA8_9BURK</name>
<sequence length="77" mass="8402">MTRRIDYGMAEKVSVALLTRAAFGAEAGMRTALRMGTPSKVISTVFSRFPIDIRIDIVGAAGSIDRRLRTRPDSSSE</sequence>
<reference evidence="1 2" key="1">
    <citation type="submission" date="2019-12" db="EMBL/GenBank/DDBJ databases">
        <title>Novel species isolated from a subtropical stream in China.</title>
        <authorList>
            <person name="Lu H."/>
        </authorList>
    </citation>
    <scope>NUCLEOTIDE SEQUENCE [LARGE SCALE GENOMIC DNA]</scope>
    <source>
        <strain evidence="1 2">FT135W</strain>
    </source>
</reference>
<comment type="caution">
    <text evidence="1">The sequence shown here is derived from an EMBL/GenBank/DDBJ whole genome shotgun (WGS) entry which is preliminary data.</text>
</comment>
<evidence type="ECO:0000313" key="2">
    <source>
        <dbReference type="Proteomes" id="UP000479335"/>
    </source>
</evidence>
<keyword evidence="2" id="KW-1185">Reference proteome</keyword>
<dbReference type="AlphaFoldDB" id="A0A6L8KGA8"/>
<protein>
    <submittedName>
        <fullName evidence="1">Uncharacterized protein</fullName>
    </submittedName>
</protein>
<gene>
    <name evidence="1" type="ORF">GTP46_27635</name>
</gene>
<organism evidence="1 2">
    <name type="scientific">Duganella flavida</name>
    <dbReference type="NCBI Taxonomy" id="2692175"/>
    <lineage>
        <taxon>Bacteria</taxon>
        <taxon>Pseudomonadati</taxon>
        <taxon>Pseudomonadota</taxon>
        <taxon>Betaproteobacteria</taxon>
        <taxon>Burkholderiales</taxon>
        <taxon>Oxalobacteraceae</taxon>
        <taxon>Telluria group</taxon>
        <taxon>Duganella</taxon>
    </lineage>
</organism>
<evidence type="ECO:0000313" key="1">
    <source>
        <dbReference type="EMBL" id="MYM26406.1"/>
    </source>
</evidence>